<gene>
    <name evidence="1" type="ORF">AS859_08660</name>
    <name evidence="2" type="ORF">CJ669_05160</name>
    <name evidence="3" type="ORF">CJ673_06275</name>
</gene>
<dbReference type="EMBL" id="LNTC01000145">
    <property type="protein sequence ID" value="OQR40943.1"/>
    <property type="molecule type" value="Genomic_DNA"/>
</dbReference>
<evidence type="ECO:0000313" key="6">
    <source>
        <dbReference type="Proteomes" id="UP000239065"/>
    </source>
</evidence>
<evidence type="ECO:0000313" key="2">
    <source>
        <dbReference type="EMBL" id="PRM88141.1"/>
    </source>
</evidence>
<dbReference type="STRING" id="28198.GCA_001572855_01679"/>
<dbReference type="Proteomes" id="UP000192599">
    <property type="component" value="Unassembled WGS sequence"/>
</dbReference>
<evidence type="ECO:0000313" key="5">
    <source>
        <dbReference type="Proteomes" id="UP000238281"/>
    </source>
</evidence>
<organism evidence="1 4">
    <name type="scientific">Aliarcobacter cryaerophilus</name>
    <dbReference type="NCBI Taxonomy" id="28198"/>
    <lineage>
        <taxon>Bacteria</taxon>
        <taxon>Pseudomonadati</taxon>
        <taxon>Campylobacterota</taxon>
        <taxon>Epsilonproteobacteria</taxon>
        <taxon>Campylobacterales</taxon>
        <taxon>Arcobacteraceae</taxon>
        <taxon>Aliarcobacter</taxon>
    </lineage>
</organism>
<dbReference type="AlphaFoldDB" id="A0A1V9VAK9"/>
<reference evidence="1 4" key="1">
    <citation type="submission" date="2017-04" db="EMBL/GenBank/DDBJ databases">
        <title>Accumulation and expression of multiple antibiotic resistance genes in Arcobacter cryaerophilus that thrives in sewage.</title>
        <authorList>
            <person name="Millar J.A."/>
            <person name="Raghavan R."/>
        </authorList>
    </citation>
    <scope>NUCLEOTIDE SEQUENCE [LARGE SCALE GENOMIC DNA]</scope>
    <source>
        <strain evidence="1 4">AZT-1</strain>
    </source>
</reference>
<sequence length="64" mass="7589">MNSFVINIKDESLKDKVLWLLEHFKNDGLEIVSKEDLDDLKLLKASREDETIDFEEYLKNENCN</sequence>
<name>A0A1V9VAK9_9BACT</name>
<protein>
    <submittedName>
        <fullName evidence="1">Uncharacterized protein</fullName>
    </submittedName>
</protein>
<evidence type="ECO:0000313" key="1">
    <source>
        <dbReference type="EMBL" id="OQR40943.1"/>
    </source>
</evidence>
<accession>A0A1V9VAK9</accession>
<dbReference type="RefSeq" id="WP_081560924.1">
    <property type="nucleotide sequence ID" value="NZ_JAMXDI010000003.1"/>
</dbReference>
<comment type="caution">
    <text evidence="1">The sequence shown here is derived from an EMBL/GenBank/DDBJ whole genome shotgun (WGS) entry which is preliminary data.</text>
</comment>
<dbReference type="EMBL" id="NXGE01000003">
    <property type="protein sequence ID" value="PRM94493.1"/>
    <property type="molecule type" value="Genomic_DNA"/>
</dbReference>
<dbReference type="Proteomes" id="UP000239065">
    <property type="component" value="Unassembled WGS sequence"/>
</dbReference>
<dbReference type="EMBL" id="NXGJ01000004">
    <property type="protein sequence ID" value="PRM88141.1"/>
    <property type="molecule type" value="Genomic_DNA"/>
</dbReference>
<proteinExistence type="predicted"/>
<evidence type="ECO:0000313" key="3">
    <source>
        <dbReference type="EMBL" id="PRM94493.1"/>
    </source>
</evidence>
<evidence type="ECO:0000313" key="4">
    <source>
        <dbReference type="Proteomes" id="UP000192599"/>
    </source>
</evidence>
<dbReference type="Proteomes" id="UP000238281">
    <property type="component" value="Unassembled WGS sequence"/>
</dbReference>
<reference evidence="5 6" key="2">
    <citation type="submission" date="2017-09" db="EMBL/GenBank/DDBJ databases">
        <title>Reassesment of A. cryaerophilus.</title>
        <authorList>
            <person name="Perez-Cataluna A."/>
            <person name="Collado L."/>
            <person name="Salgado O."/>
            <person name="Lefinanco V."/>
            <person name="Figueras M.J."/>
        </authorList>
    </citation>
    <scope>NUCLEOTIDE SEQUENCE [LARGE SCALE GENOMIC DNA]</scope>
    <source>
        <strain evidence="3 5">LMG 10210</strain>
        <strain evidence="2 6">LMG 9861</strain>
    </source>
</reference>